<protein>
    <recommendedName>
        <fullName evidence="3">HTH tetR-type domain-containing protein</fullName>
    </recommendedName>
</protein>
<dbReference type="Pfam" id="PF00440">
    <property type="entry name" value="TetR_N"/>
    <property type="match status" value="1"/>
</dbReference>
<keyword evidence="1 2" id="KW-0238">DNA-binding</keyword>
<dbReference type="InterPro" id="IPR009057">
    <property type="entry name" value="Homeodomain-like_sf"/>
</dbReference>
<name>A0A366MCN0_9EURY</name>
<dbReference type="EMBL" id="NIZT01000012">
    <property type="protein sequence ID" value="RBQ23991.1"/>
    <property type="molecule type" value="Genomic_DNA"/>
</dbReference>
<sequence>MDTKERIIESSLLLFLKYGGDNVSLTELKKASNITSGGLYHLFSSKEELISEVKEKFIMDYFKDVMVRIYDIEGSFKEKIGKIMYTILGFNNMFLKQSNRADEYYKKILCIIFRKYTQKQW</sequence>
<comment type="caution">
    <text evidence="4">The sequence shown here is derived from an EMBL/GenBank/DDBJ whole genome shotgun (WGS) entry which is preliminary data.</text>
</comment>
<evidence type="ECO:0000259" key="3">
    <source>
        <dbReference type="PROSITE" id="PS50977"/>
    </source>
</evidence>
<dbReference type="SUPFAM" id="SSF46689">
    <property type="entry name" value="Homeodomain-like"/>
    <property type="match status" value="1"/>
</dbReference>
<evidence type="ECO:0000313" key="4">
    <source>
        <dbReference type="EMBL" id="RBQ23991.1"/>
    </source>
</evidence>
<proteinExistence type="predicted"/>
<dbReference type="PROSITE" id="PS50977">
    <property type="entry name" value="HTH_TETR_2"/>
    <property type="match status" value="1"/>
</dbReference>
<evidence type="ECO:0000256" key="1">
    <source>
        <dbReference type="ARBA" id="ARBA00023125"/>
    </source>
</evidence>
<keyword evidence="5" id="KW-1185">Reference proteome</keyword>
<accession>A0A366MCN0</accession>
<evidence type="ECO:0000313" key="5">
    <source>
        <dbReference type="Proteomes" id="UP000253099"/>
    </source>
</evidence>
<feature type="DNA-binding region" description="H-T-H motif" evidence="2">
    <location>
        <begin position="24"/>
        <end position="43"/>
    </location>
</feature>
<feature type="domain" description="HTH tetR-type" evidence="3">
    <location>
        <begin position="1"/>
        <end position="61"/>
    </location>
</feature>
<dbReference type="InterPro" id="IPR001647">
    <property type="entry name" value="HTH_TetR"/>
</dbReference>
<dbReference type="Proteomes" id="UP000253099">
    <property type="component" value="Unassembled WGS sequence"/>
</dbReference>
<dbReference type="GO" id="GO:0003677">
    <property type="term" value="F:DNA binding"/>
    <property type="evidence" value="ECO:0007669"/>
    <property type="project" value="UniProtKB-UniRule"/>
</dbReference>
<organism evidence="4 5">
    <name type="scientific">Candidatus Methanobinarius endosymbioticus</name>
    <dbReference type="NCBI Taxonomy" id="2006182"/>
    <lineage>
        <taxon>Archaea</taxon>
        <taxon>Methanobacteriati</taxon>
        <taxon>Methanobacteriota</taxon>
        <taxon>Methanomada group</taxon>
        <taxon>Methanobacteria</taxon>
        <taxon>Methanobacteriales</taxon>
        <taxon>Methanobacteriaceae</taxon>
        <taxon>Candidatus Methanobinarius</taxon>
    </lineage>
</organism>
<reference evidence="4 5" key="1">
    <citation type="submission" date="2018-06" db="EMBL/GenBank/DDBJ databases">
        <title>Genomic insight into two independent archaeal endosymbiosis events.</title>
        <authorList>
            <person name="Lind A.E."/>
            <person name="Lewis W.H."/>
            <person name="Spang A."/>
            <person name="Guy L."/>
            <person name="Embley M.T."/>
            <person name="Ettema T.J.G."/>
        </authorList>
    </citation>
    <scope>NUCLEOTIDE SEQUENCE [LARGE SCALE GENOMIC DNA]</scope>
    <source>
        <strain evidence="4">NOE</strain>
    </source>
</reference>
<evidence type="ECO:0000256" key="2">
    <source>
        <dbReference type="PROSITE-ProRule" id="PRU00335"/>
    </source>
</evidence>
<dbReference type="Gene3D" id="1.10.357.10">
    <property type="entry name" value="Tetracycline Repressor, domain 2"/>
    <property type="match status" value="1"/>
</dbReference>
<dbReference type="AlphaFoldDB" id="A0A366MCN0"/>
<gene>
    <name evidence="4" type="ORF">ALNOE001_05390</name>
</gene>